<evidence type="ECO:0000256" key="7">
    <source>
        <dbReference type="ARBA" id="ARBA00023136"/>
    </source>
</evidence>
<dbReference type="GO" id="GO:0005041">
    <property type="term" value="F:low-density lipoprotein particle receptor activity"/>
    <property type="evidence" value="ECO:0007669"/>
    <property type="project" value="TreeGrafter"/>
</dbReference>
<dbReference type="PRINTS" id="PR00261">
    <property type="entry name" value="LDLRECEPTOR"/>
</dbReference>
<dbReference type="GO" id="GO:0005886">
    <property type="term" value="C:plasma membrane"/>
    <property type="evidence" value="ECO:0007669"/>
    <property type="project" value="TreeGrafter"/>
</dbReference>
<feature type="compositionally biased region" description="Acidic residues" evidence="12">
    <location>
        <begin position="666"/>
        <end position="676"/>
    </location>
</feature>
<dbReference type="InterPro" id="IPR035914">
    <property type="entry name" value="Sperma_CUB_dom_sf"/>
</dbReference>
<dbReference type="PROSITE" id="PS01209">
    <property type="entry name" value="LDLRA_1"/>
    <property type="match status" value="1"/>
</dbReference>
<gene>
    <name evidence="15" type="primary">lrp10</name>
</gene>
<dbReference type="GO" id="GO:0006897">
    <property type="term" value="P:endocytosis"/>
    <property type="evidence" value="ECO:0007669"/>
    <property type="project" value="UniProtKB-KW"/>
</dbReference>
<organism evidence="15 16">
    <name type="scientific">Sinocyclocheilus rhinocerous</name>
    <dbReference type="NCBI Taxonomy" id="307959"/>
    <lineage>
        <taxon>Eukaryota</taxon>
        <taxon>Metazoa</taxon>
        <taxon>Chordata</taxon>
        <taxon>Craniata</taxon>
        <taxon>Vertebrata</taxon>
        <taxon>Euteleostomi</taxon>
        <taxon>Actinopterygii</taxon>
        <taxon>Neopterygii</taxon>
        <taxon>Teleostei</taxon>
        <taxon>Ostariophysi</taxon>
        <taxon>Cypriniformes</taxon>
        <taxon>Cyprinidae</taxon>
        <taxon>Cyprininae</taxon>
        <taxon>Sinocyclocheilus</taxon>
    </lineage>
</organism>
<keyword evidence="13" id="KW-0732">Signal</keyword>
<evidence type="ECO:0000256" key="6">
    <source>
        <dbReference type="ARBA" id="ARBA00022989"/>
    </source>
</evidence>
<proteinExistence type="inferred from homology"/>
<keyword evidence="16" id="KW-1185">Reference proteome</keyword>
<feature type="compositionally biased region" description="Pro residues" evidence="12">
    <location>
        <begin position="583"/>
        <end position="594"/>
    </location>
</feature>
<keyword evidence="6" id="KW-1133">Transmembrane helix</keyword>
<evidence type="ECO:0000256" key="3">
    <source>
        <dbReference type="ARBA" id="ARBA00022583"/>
    </source>
</evidence>
<feature type="domain" description="CUB" evidence="14">
    <location>
        <begin position="194"/>
        <end position="300"/>
    </location>
</feature>
<feature type="compositionally biased region" description="Low complexity" evidence="12">
    <location>
        <begin position="595"/>
        <end position="607"/>
    </location>
</feature>
<dbReference type="Ensembl" id="ENSSRHT00000053579.1">
    <property type="protein sequence ID" value="ENSSRHP00000052112.1"/>
    <property type="gene ID" value="ENSSRHG00000026236.1"/>
</dbReference>
<evidence type="ECO:0000256" key="9">
    <source>
        <dbReference type="ARBA" id="ARBA00023176"/>
    </source>
</evidence>
<evidence type="ECO:0000259" key="14">
    <source>
        <dbReference type="PROSITE" id="PS01180"/>
    </source>
</evidence>
<reference evidence="15" key="1">
    <citation type="submission" date="2025-08" db="UniProtKB">
        <authorList>
            <consortium name="Ensembl"/>
        </authorList>
    </citation>
    <scope>IDENTIFICATION</scope>
</reference>
<dbReference type="InterPro" id="IPR002172">
    <property type="entry name" value="LDrepeatLR_classA_rpt"/>
</dbReference>
<evidence type="ECO:0000256" key="8">
    <source>
        <dbReference type="ARBA" id="ARBA00023157"/>
    </source>
</evidence>
<dbReference type="InterPro" id="IPR023415">
    <property type="entry name" value="LDLR_class-A_CS"/>
</dbReference>
<comment type="caution">
    <text evidence="11">Lacks conserved residue(s) required for the propagation of feature annotation.</text>
</comment>
<dbReference type="SMART" id="SM00192">
    <property type="entry name" value="LDLa"/>
    <property type="match status" value="4"/>
</dbReference>
<dbReference type="Gene3D" id="4.10.400.10">
    <property type="entry name" value="Low-density Lipoprotein Receptor"/>
    <property type="match status" value="4"/>
</dbReference>
<feature type="compositionally biased region" description="Polar residues" evidence="12">
    <location>
        <begin position="540"/>
        <end position="571"/>
    </location>
</feature>
<evidence type="ECO:0000256" key="13">
    <source>
        <dbReference type="SAM" id="SignalP"/>
    </source>
</evidence>
<dbReference type="CDD" id="cd00041">
    <property type="entry name" value="CUB"/>
    <property type="match status" value="1"/>
</dbReference>
<comment type="subcellular location">
    <subcellularLocation>
        <location evidence="10">Membrane</location>
        <location evidence="10">Coated pit</location>
    </subcellularLocation>
    <subcellularLocation>
        <location evidence="1">Membrane</location>
        <topology evidence="1">Single-pass membrane protein</topology>
    </subcellularLocation>
</comment>
<evidence type="ECO:0000313" key="15">
    <source>
        <dbReference type="Ensembl" id="ENSSRHP00000052112.1"/>
    </source>
</evidence>
<evidence type="ECO:0000256" key="12">
    <source>
        <dbReference type="SAM" id="MobiDB-lite"/>
    </source>
</evidence>
<feature type="chain" id="PRO_5025394200" description="CUB domain-containing protein" evidence="13">
    <location>
        <begin position="17"/>
        <end position="676"/>
    </location>
</feature>
<keyword evidence="5" id="KW-0677">Repeat</keyword>
<evidence type="ECO:0000313" key="16">
    <source>
        <dbReference type="Proteomes" id="UP000472270"/>
    </source>
</evidence>
<keyword evidence="7" id="KW-0472">Membrane</keyword>
<keyword evidence="4" id="KW-0812">Transmembrane</keyword>
<evidence type="ECO:0000256" key="5">
    <source>
        <dbReference type="ARBA" id="ARBA00022737"/>
    </source>
</evidence>
<dbReference type="AlphaFoldDB" id="A0A673JJW4"/>
<dbReference type="SUPFAM" id="SSF49854">
    <property type="entry name" value="Spermadhesin, CUB domain"/>
    <property type="match status" value="2"/>
</dbReference>
<evidence type="ECO:0000256" key="11">
    <source>
        <dbReference type="PROSITE-ProRule" id="PRU00124"/>
    </source>
</evidence>
<dbReference type="GO" id="GO:0005905">
    <property type="term" value="C:clathrin-coated pit"/>
    <property type="evidence" value="ECO:0007669"/>
    <property type="project" value="UniProtKB-KW"/>
</dbReference>
<feature type="compositionally biased region" description="Low complexity" evidence="12">
    <location>
        <begin position="523"/>
        <end position="539"/>
    </location>
</feature>
<sequence length="676" mass="74296">AILVFYVINFCVFALTVPCTLELALVSGHCDHSPKILQSRQGEIRNSAHRAWSSRPLNCSWLITSKVGERVIISFSQFEMRCGQEWVSVVPLTGSPSKFCGSQLPAPFEMSGGNVTVTHHFFPHFYPVTGFHLSYIKDSGPCFPGEFECYSERCLPASWRCNGRVECLGVGDELGSDEDGCNDVSPEPPIDDVCGGYLDAFYGSFTPPVQTGHPVECVWTVDPQDSRPLKLELQQLELGPRDMITITDQPHGTGNIIKTINAVSNNKAVEVESHTGLLSLIYHMEPSMEGRGFNATYRITDYCLPWEELCGGSMGGCYTAKQRCDGHWDCPETGLDEEACWGCPAGHFLCGMVGIHQTGRTVCFSIHDRCNYQLNCADGTDERECTICQPGTFHCDSDNIYIWGCQCVFESWRCDGQVDCKDGTDELNCTVTLPRKVITAATVGSLVCTQYRIFVLNFSLLHVFISTIHFFSVSQSASLSLRGILQLLRQDNASTLRRRRRPRFVRRAVRRLRRWGLIPRPAPRTTQTTASSFQQTEAANSSAEPSQSSPGVSSVATGAASQSLPQKLALSQQTETQQQAEAPPLPSPPPPFPVQPIEVTETQQTPPVTAPPSSPSLASLFHSLGWRISRFRPSPSPTSLPLSASPSFSSSSSEDEVLLIPLSDDTTSEDDVPMLT</sequence>
<keyword evidence="8 11" id="KW-1015">Disulfide bond</keyword>
<feature type="disulfide bond" evidence="11">
    <location>
        <begin position="370"/>
        <end position="385"/>
    </location>
</feature>
<feature type="domain" description="CUB" evidence="14">
    <location>
        <begin position="30"/>
        <end position="138"/>
    </location>
</feature>
<dbReference type="Gene3D" id="2.60.120.290">
    <property type="entry name" value="Spermadhesin, CUB domain"/>
    <property type="match status" value="2"/>
</dbReference>
<feature type="disulfide bond" evidence="11">
    <location>
        <begin position="142"/>
        <end position="154"/>
    </location>
</feature>
<dbReference type="PROSITE" id="PS50068">
    <property type="entry name" value="LDLRA_2"/>
    <property type="match status" value="3"/>
</dbReference>
<evidence type="ECO:0000256" key="10">
    <source>
        <dbReference type="ARBA" id="ARBA00037878"/>
    </source>
</evidence>
<dbReference type="Proteomes" id="UP000472270">
    <property type="component" value="Unassembled WGS sequence"/>
</dbReference>
<feature type="disulfide bond" evidence="11">
    <location>
        <begin position="149"/>
        <end position="167"/>
    </location>
</feature>
<feature type="region of interest" description="Disordered" evidence="12">
    <location>
        <begin position="516"/>
        <end position="676"/>
    </location>
</feature>
<dbReference type="Pfam" id="PF00057">
    <property type="entry name" value="Ldl_recept_a"/>
    <property type="match status" value="2"/>
</dbReference>
<reference evidence="15" key="2">
    <citation type="submission" date="2025-09" db="UniProtKB">
        <authorList>
            <consortium name="Ensembl"/>
        </authorList>
    </citation>
    <scope>IDENTIFICATION</scope>
</reference>
<dbReference type="SUPFAM" id="SSF57424">
    <property type="entry name" value="LDL receptor-like module"/>
    <property type="match status" value="2"/>
</dbReference>
<dbReference type="Pfam" id="PF00431">
    <property type="entry name" value="CUB"/>
    <property type="match status" value="2"/>
</dbReference>
<dbReference type="PANTHER" id="PTHR24270">
    <property type="entry name" value="LOW-DENSITY LIPOPROTEIN RECEPTOR-RELATED"/>
    <property type="match status" value="1"/>
</dbReference>
<name>A0A673JJW4_9TELE</name>
<evidence type="ECO:0000256" key="4">
    <source>
        <dbReference type="ARBA" id="ARBA00022692"/>
    </source>
</evidence>
<dbReference type="InterPro" id="IPR000859">
    <property type="entry name" value="CUB_dom"/>
</dbReference>
<comment type="similarity">
    <text evidence="2">Belongs to the LDLR family.</text>
</comment>
<feature type="compositionally biased region" description="Low complexity" evidence="12">
    <location>
        <begin position="572"/>
        <end position="582"/>
    </location>
</feature>
<feature type="disulfide bond" evidence="11">
    <location>
        <begin position="414"/>
        <end position="429"/>
    </location>
</feature>
<protein>
    <recommendedName>
        <fullName evidence="14">CUB domain-containing protein</fullName>
    </recommendedName>
</protein>
<keyword evidence="3" id="KW-0254">Endocytosis</keyword>
<dbReference type="InterPro" id="IPR036055">
    <property type="entry name" value="LDL_receptor-like_sf"/>
</dbReference>
<dbReference type="SMART" id="SM00042">
    <property type="entry name" value="CUB"/>
    <property type="match status" value="2"/>
</dbReference>
<dbReference type="InterPro" id="IPR050685">
    <property type="entry name" value="LDLR"/>
</dbReference>
<feature type="compositionally biased region" description="Low complexity" evidence="12">
    <location>
        <begin position="631"/>
        <end position="652"/>
    </location>
</feature>
<evidence type="ECO:0000256" key="2">
    <source>
        <dbReference type="ARBA" id="ARBA00009939"/>
    </source>
</evidence>
<dbReference type="PROSITE" id="PS01180">
    <property type="entry name" value="CUB"/>
    <property type="match status" value="2"/>
</dbReference>
<evidence type="ECO:0000256" key="1">
    <source>
        <dbReference type="ARBA" id="ARBA00004167"/>
    </source>
</evidence>
<dbReference type="PANTHER" id="PTHR24270:SF17">
    <property type="entry name" value="LOW-DENSITY LIPOPROTEIN RECEPTOR-RELATED PROTEIN 10"/>
    <property type="match status" value="1"/>
</dbReference>
<keyword evidence="9" id="KW-0168">Coated pit</keyword>
<dbReference type="CDD" id="cd00112">
    <property type="entry name" value="LDLa"/>
    <property type="match status" value="3"/>
</dbReference>
<feature type="signal peptide" evidence="13">
    <location>
        <begin position="1"/>
        <end position="16"/>
    </location>
</feature>
<accession>A0A673JJW4</accession>